<name>A0ACD1A6T9_9FIRM</name>
<dbReference type="Proteomes" id="UP000594014">
    <property type="component" value="Chromosome"/>
</dbReference>
<organism evidence="1 2">
    <name type="scientific">Anoxybacterium hadale</name>
    <dbReference type="NCBI Taxonomy" id="3408580"/>
    <lineage>
        <taxon>Bacteria</taxon>
        <taxon>Bacillati</taxon>
        <taxon>Bacillota</taxon>
        <taxon>Clostridia</taxon>
        <taxon>Peptostreptococcales</taxon>
        <taxon>Anaerovoracaceae</taxon>
        <taxon>Anoxybacterium</taxon>
    </lineage>
</organism>
<dbReference type="EMBL" id="CP042469">
    <property type="protein sequence ID" value="QOX62100.1"/>
    <property type="molecule type" value="Genomic_DNA"/>
</dbReference>
<evidence type="ECO:0000313" key="1">
    <source>
        <dbReference type="EMBL" id="QOX62100.1"/>
    </source>
</evidence>
<gene>
    <name evidence="1" type="ORF">FRZ06_01415</name>
</gene>
<reference evidence="1" key="1">
    <citation type="submission" date="2019-08" db="EMBL/GenBank/DDBJ databases">
        <title>Genome sequence of Clostridiales bacterium MT110.</title>
        <authorList>
            <person name="Cao J."/>
        </authorList>
    </citation>
    <scope>NUCLEOTIDE SEQUENCE</scope>
    <source>
        <strain evidence="1">MT110</strain>
    </source>
</reference>
<keyword evidence="2" id="KW-1185">Reference proteome</keyword>
<accession>A0ACD1A6T9</accession>
<proteinExistence type="predicted"/>
<protein>
    <submittedName>
        <fullName evidence="1">MarR family transcriptional regulator</fullName>
    </submittedName>
</protein>
<sequence>MTKELVNAVGESLIRLRFLVGRQFIKPIKELERDRSELSPGHIHLMRWMYSKGNVPVSMTDLAAAACISKPNLTTMVDRLNGDGLVERSADQNDRRIVNVALTEEGVAFLHRHKAEVMEFVEKRLSLLEDDELIKLKEALDDIMDVVTIIGERQKQEK</sequence>
<evidence type="ECO:0000313" key="2">
    <source>
        <dbReference type="Proteomes" id="UP000594014"/>
    </source>
</evidence>